<accession>A0A538SK58</accession>
<name>A0A538SK58_UNCEI</name>
<keyword evidence="2" id="KW-0812">Transmembrane</keyword>
<dbReference type="InterPro" id="IPR021125">
    <property type="entry name" value="DUF2127"/>
</dbReference>
<evidence type="ECO:0000256" key="2">
    <source>
        <dbReference type="SAM" id="Phobius"/>
    </source>
</evidence>
<evidence type="ECO:0000313" key="4">
    <source>
        <dbReference type="Proteomes" id="UP000317716"/>
    </source>
</evidence>
<comment type="caution">
    <text evidence="3">The sequence shown here is derived from an EMBL/GenBank/DDBJ whole genome shotgun (WGS) entry which is preliminary data.</text>
</comment>
<protein>
    <submittedName>
        <fullName evidence="3">DUF2127 domain-containing protein</fullName>
    </submittedName>
</protein>
<feature type="transmembrane region" description="Helical" evidence="2">
    <location>
        <begin position="154"/>
        <end position="173"/>
    </location>
</feature>
<feature type="compositionally biased region" description="Basic and acidic residues" evidence="1">
    <location>
        <begin position="13"/>
        <end position="22"/>
    </location>
</feature>
<feature type="region of interest" description="Disordered" evidence="1">
    <location>
        <begin position="1"/>
        <end position="32"/>
    </location>
</feature>
<keyword evidence="2" id="KW-1133">Transmembrane helix</keyword>
<sequence>MRRSPGASGRVAVGRDHRSCDRSDDDPAGDAPRSRRVLRLIALERTLRSLFLLAAGIYLLTHLGSDFGRIVDHLMRALELDPRRPFLHRIIVRLHRLHLRTLLVTGIAAIGYGLLELVEGVGLWLDQLWAEYLTVIATSLLLPFELYELARKPSLLKAGGIAVNIAIVAYLAWMLRRRLAREAAHA</sequence>
<dbReference type="Pfam" id="PF09900">
    <property type="entry name" value="DUF2127"/>
    <property type="match status" value="1"/>
</dbReference>
<reference evidence="3 4" key="1">
    <citation type="journal article" date="2019" name="Nat. Microbiol.">
        <title>Mediterranean grassland soil C-N compound turnover is dependent on rainfall and depth, and is mediated by genomically divergent microorganisms.</title>
        <authorList>
            <person name="Diamond S."/>
            <person name="Andeer P.F."/>
            <person name="Li Z."/>
            <person name="Crits-Christoph A."/>
            <person name="Burstein D."/>
            <person name="Anantharaman K."/>
            <person name="Lane K.R."/>
            <person name="Thomas B.C."/>
            <person name="Pan C."/>
            <person name="Northen T.R."/>
            <person name="Banfield J.F."/>
        </authorList>
    </citation>
    <scope>NUCLEOTIDE SEQUENCE [LARGE SCALE GENOMIC DNA]</scope>
    <source>
        <strain evidence="3">WS_2</strain>
    </source>
</reference>
<dbReference type="AlphaFoldDB" id="A0A538SK58"/>
<keyword evidence="2" id="KW-0472">Membrane</keyword>
<dbReference type="EMBL" id="VBOS01000355">
    <property type="protein sequence ID" value="TMQ51758.1"/>
    <property type="molecule type" value="Genomic_DNA"/>
</dbReference>
<gene>
    <name evidence="3" type="ORF">E6K72_10050</name>
</gene>
<organism evidence="3 4">
    <name type="scientific">Eiseniibacteriota bacterium</name>
    <dbReference type="NCBI Taxonomy" id="2212470"/>
    <lineage>
        <taxon>Bacteria</taxon>
        <taxon>Candidatus Eiseniibacteriota</taxon>
    </lineage>
</organism>
<evidence type="ECO:0000313" key="3">
    <source>
        <dbReference type="EMBL" id="TMQ51758.1"/>
    </source>
</evidence>
<proteinExistence type="predicted"/>
<evidence type="ECO:0000256" key="1">
    <source>
        <dbReference type="SAM" id="MobiDB-lite"/>
    </source>
</evidence>
<dbReference type="Proteomes" id="UP000317716">
    <property type="component" value="Unassembled WGS sequence"/>
</dbReference>
<feature type="transmembrane region" description="Helical" evidence="2">
    <location>
        <begin position="97"/>
        <end position="115"/>
    </location>
</feature>